<reference evidence="14 15" key="2">
    <citation type="submission" date="2018-10" db="EMBL/GenBank/DDBJ databases">
        <authorList>
            <consortium name="Pathogen Informatics"/>
        </authorList>
    </citation>
    <scope>NUCLEOTIDE SEQUENCE [LARGE SCALE GENOMIC DNA]</scope>
</reference>
<gene>
    <name evidence="14" type="ORF">EVEC_LOCUS2268</name>
</gene>
<proteinExistence type="inferred from homology"/>
<keyword evidence="2 8" id="KW-0696">RNA-directed RNA polymerase</keyword>
<evidence type="ECO:0000256" key="4">
    <source>
        <dbReference type="ARBA" id="ARBA00022695"/>
    </source>
</evidence>
<evidence type="ECO:0000313" key="15">
    <source>
        <dbReference type="Proteomes" id="UP000274131"/>
    </source>
</evidence>
<evidence type="ECO:0000313" key="14">
    <source>
        <dbReference type="EMBL" id="VDD87125.1"/>
    </source>
</evidence>
<evidence type="ECO:0000256" key="8">
    <source>
        <dbReference type="RuleBase" id="RU363098"/>
    </source>
</evidence>
<evidence type="ECO:0000256" key="5">
    <source>
        <dbReference type="ARBA" id="ARBA00022884"/>
    </source>
</evidence>
<dbReference type="InterPro" id="IPR007855">
    <property type="entry name" value="RDRP"/>
</dbReference>
<dbReference type="OrthoDB" id="6513042at2759"/>
<dbReference type="Pfam" id="PF05183">
    <property type="entry name" value="RdRP"/>
    <property type="match status" value="1"/>
</dbReference>
<evidence type="ECO:0000256" key="2">
    <source>
        <dbReference type="ARBA" id="ARBA00022484"/>
    </source>
</evidence>
<reference evidence="16" key="1">
    <citation type="submission" date="2016-04" db="UniProtKB">
        <authorList>
            <consortium name="WormBaseParasite"/>
        </authorList>
    </citation>
    <scope>IDENTIFICATION</scope>
</reference>
<comment type="catalytic activity">
    <reaction evidence="7 8">
        <text>RNA(n) + a ribonucleoside 5'-triphosphate = RNA(n+1) + diphosphate</text>
        <dbReference type="Rhea" id="RHEA:21248"/>
        <dbReference type="Rhea" id="RHEA-COMP:14527"/>
        <dbReference type="Rhea" id="RHEA-COMP:17342"/>
        <dbReference type="ChEBI" id="CHEBI:33019"/>
        <dbReference type="ChEBI" id="CHEBI:61557"/>
        <dbReference type="ChEBI" id="CHEBI:140395"/>
        <dbReference type="EC" id="2.7.7.48"/>
    </reaction>
</comment>
<comment type="similarity">
    <text evidence="1 8">Belongs to the RdRP family.</text>
</comment>
<dbReference type="Pfam" id="PF24934">
    <property type="entry name" value="DUF7752"/>
    <property type="match status" value="1"/>
</dbReference>
<dbReference type="EMBL" id="UXUI01007347">
    <property type="protein sequence ID" value="VDD87125.1"/>
    <property type="molecule type" value="Genomic_DNA"/>
</dbReference>
<evidence type="ECO:0000256" key="3">
    <source>
        <dbReference type="ARBA" id="ARBA00022679"/>
    </source>
</evidence>
<dbReference type="Pfam" id="PF24642">
    <property type="entry name" value="DUF7636"/>
    <property type="match status" value="1"/>
</dbReference>
<evidence type="ECO:0000259" key="13">
    <source>
        <dbReference type="Pfam" id="PF26253"/>
    </source>
</evidence>
<dbReference type="AlphaFoldDB" id="A0A158Q9N0"/>
<evidence type="ECO:0000256" key="1">
    <source>
        <dbReference type="ARBA" id="ARBA00005762"/>
    </source>
</evidence>
<keyword evidence="4 8" id="KW-0548">Nucleotidyltransferase</keyword>
<feature type="region of interest" description="Disordered" evidence="9">
    <location>
        <begin position="48"/>
        <end position="71"/>
    </location>
</feature>
<dbReference type="Pfam" id="PF26253">
    <property type="entry name" value="RdRP_head"/>
    <property type="match status" value="1"/>
</dbReference>
<protein>
    <recommendedName>
        <fullName evidence="8">RNA-dependent RNA polymerase</fullName>
        <ecNumber evidence="8">2.7.7.48</ecNumber>
    </recommendedName>
</protein>
<feature type="domain" description="DUF7752" evidence="12">
    <location>
        <begin position="442"/>
        <end position="542"/>
    </location>
</feature>
<keyword evidence="6" id="KW-0943">RNA-mediated gene silencing</keyword>
<evidence type="ECO:0000259" key="12">
    <source>
        <dbReference type="Pfam" id="PF24934"/>
    </source>
</evidence>
<dbReference type="InterPro" id="IPR057596">
    <property type="entry name" value="RDRP_core"/>
</dbReference>
<dbReference type="GO" id="GO:0003968">
    <property type="term" value="F:RNA-directed RNA polymerase activity"/>
    <property type="evidence" value="ECO:0007669"/>
    <property type="project" value="UniProtKB-KW"/>
</dbReference>
<evidence type="ECO:0000313" key="16">
    <source>
        <dbReference type="WBParaSite" id="EVEC_0000256001-mRNA-1"/>
    </source>
</evidence>
<accession>A0A158Q9N0</accession>
<keyword evidence="5 8" id="KW-0694">RNA-binding</keyword>
<keyword evidence="3 8" id="KW-0808">Transferase</keyword>
<dbReference type="GO" id="GO:0003723">
    <property type="term" value="F:RNA binding"/>
    <property type="evidence" value="ECO:0007669"/>
    <property type="project" value="UniProtKB-KW"/>
</dbReference>
<evidence type="ECO:0000259" key="11">
    <source>
        <dbReference type="Pfam" id="PF24642"/>
    </source>
</evidence>
<dbReference type="Gene3D" id="1.10.1410.10">
    <property type="match status" value="1"/>
</dbReference>
<dbReference type="WBParaSite" id="EVEC_0000256001-mRNA-1">
    <property type="protein sequence ID" value="EVEC_0000256001-mRNA-1"/>
    <property type="gene ID" value="EVEC_0000256001"/>
</dbReference>
<dbReference type="GO" id="GO:0030422">
    <property type="term" value="P:siRNA processing"/>
    <property type="evidence" value="ECO:0007669"/>
    <property type="project" value="TreeGrafter"/>
</dbReference>
<dbReference type="InterPro" id="IPR056053">
    <property type="entry name" value="DUF7636"/>
</dbReference>
<dbReference type="InterPro" id="IPR058752">
    <property type="entry name" value="RDRP_C_head"/>
</dbReference>
<feature type="domain" description="RDRP core" evidence="10">
    <location>
        <begin position="1"/>
        <end position="104"/>
    </location>
</feature>
<dbReference type="Proteomes" id="UP000274131">
    <property type="component" value="Unassembled WGS sequence"/>
</dbReference>
<dbReference type="STRING" id="51028.A0A158Q9N0"/>
<feature type="domain" description="DUF7636" evidence="11">
    <location>
        <begin position="594"/>
        <end position="688"/>
    </location>
</feature>
<dbReference type="EC" id="2.7.7.48" evidence="8"/>
<evidence type="ECO:0000256" key="7">
    <source>
        <dbReference type="ARBA" id="ARBA00048744"/>
    </source>
</evidence>
<sequence>MRNFFVEYIKQDSIGTISNAFLANSDLFGIKSEVCSIIAHKHSKSVDFPKTGHPPEPLTRSWQTSKRGVSIPPEKPERWPDFMAKNHEPFYVSRRLVGQLFRRIKLVDDALTLTMASEKLTDVSLDETLIWPGYEKRVNVAREDYLAYSTYIMSLLDNYGIEDEGQLFSGCITVIRNRLSEKDNDDMSLYNTNHMIEKKVTDIFRIFRNRFFEEFGGLEQCTVTARNNDFSSSEQDLCRICEDSNDEMKEKASAYYVICYRLQGFLPYPAGRLSGHLKLLSLELVNSEIFAASSCWGFDKLASVLISKLNFLCKEQFSIENMFLKEWRIWLLRKSPWNWGYEFVRPCYGEKIDMSTGNRADRDDAASHSSGKRTLSFPWLVWDILAHIKTKNQNPSLVTIDPLSASVTSFMNCYCNQRETSLRKLISFLTTNGSGSNAVRRYCNKYKGLERIIFVVFEWAKHHNLFDEDLDSTKLSLLLIQFLIGHYITESYEIADLQQIDADDCTNVVQLEDMMGGIGKLFIRFLQFLSSRSFENLECIDFSSPNFDHRSRLMRGQWLQLHKVASESFYQLMLKGSLDELLLDDHEEFKDGDVFEMTPFVIEIPSEAKFSSYNLKEKMMKYSGVVDLELRPVPNREERLIVSAKGTLKALRSLRKLVTVEPVTNSNVSDKEKSEMIVRLVYERILQLCS</sequence>
<evidence type="ECO:0000259" key="10">
    <source>
        <dbReference type="Pfam" id="PF05183"/>
    </source>
</evidence>
<organism evidence="16">
    <name type="scientific">Enterobius vermicularis</name>
    <name type="common">Human pinworm</name>
    <dbReference type="NCBI Taxonomy" id="51028"/>
    <lineage>
        <taxon>Eukaryota</taxon>
        <taxon>Metazoa</taxon>
        <taxon>Ecdysozoa</taxon>
        <taxon>Nematoda</taxon>
        <taxon>Chromadorea</taxon>
        <taxon>Rhabditida</taxon>
        <taxon>Spirurina</taxon>
        <taxon>Oxyuridomorpha</taxon>
        <taxon>Oxyuroidea</taxon>
        <taxon>Oxyuridae</taxon>
        <taxon>Enterobius</taxon>
    </lineage>
</organism>
<dbReference type="InterPro" id="IPR056654">
    <property type="entry name" value="DUF7752"/>
</dbReference>
<dbReference type="GO" id="GO:0031380">
    <property type="term" value="C:nuclear RNA-directed RNA polymerase complex"/>
    <property type="evidence" value="ECO:0007669"/>
    <property type="project" value="TreeGrafter"/>
</dbReference>
<evidence type="ECO:0000256" key="6">
    <source>
        <dbReference type="ARBA" id="ARBA00023158"/>
    </source>
</evidence>
<dbReference type="PANTHER" id="PTHR23079:SF57">
    <property type="entry name" value="RNA-DIRECTED RNA POLYMERASE"/>
    <property type="match status" value="1"/>
</dbReference>
<feature type="domain" description="RDRP C-terminal head" evidence="13">
    <location>
        <begin position="126"/>
        <end position="261"/>
    </location>
</feature>
<evidence type="ECO:0000256" key="9">
    <source>
        <dbReference type="SAM" id="MobiDB-lite"/>
    </source>
</evidence>
<name>A0A158Q9N0_ENTVE</name>
<dbReference type="PANTHER" id="PTHR23079">
    <property type="entry name" value="RNA-DEPENDENT RNA POLYMERASE"/>
    <property type="match status" value="1"/>
</dbReference>
<keyword evidence="15" id="KW-1185">Reference proteome</keyword>